<feature type="compositionally biased region" description="Basic and acidic residues" evidence="1">
    <location>
        <begin position="16"/>
        <end position="27"/>
    </location>
</feature>
<sequence>MNDRNIRTINSNQQFRSEKRLHGDHPPHPSYRTQSDSYSPRKECRYCKNLGHIIDQSRKKLCYDKNSGNAVTPPKQALLVKERISISTQLEKLDEALHSLLYVTLELQLETIDISRGPVGYLSHIISTTEIKLEGKKKGVKEFPNFLGQSKILKS</sequence>
<protein>
    <submittedName>
        <fullName evidence="2">Uncharacterized protein</fullName>
    </submittedName>
</protein>
<proteinExistence type="predicted"/>
<reference evidence="2" key="1">
    <citation type="journal article" date="2020" name="G3 (Bethesda)">
        <title>High-Quality Assemblies for Three Invasive Social Wasps from the &lt;i&gt;Vespula&lt;/i&gt; Genus.</title>
        <authorList>
            <person name="Harrop T.W.R."/>
            <person name="Guhlin J."/>
            <person name="McLaughlin G.M."/>
            <person name="Permina E."/>
            <person name="Stockwell P."/>
            <person name="Gilligan J."/>
            <person name="Le Lec M.F."/>
            <person name="Gruber M.A.M."/>
            <person name="Quinn O."/>
            <person name="Lovegrove M."/>
            <person name="Duncan E.J."/>
            <person name="Remnant E.J."/>
            <person name="Van Eeckhoven J."/>
            <person name="Graham B."/>
            <person name="Knapp R.A."/>
            <person name="Langford K.W."/>
            <person name="Kronenberg Z."/>
            <person name="Press M.O."/>
            <person name="Eacker S.M."/>
            <person name="Wilson-Rankin E.E."/>
            <person name="Purcell J."/>
            <person name="Lester P.J."/>
            <person name="Dearden P.K."/>
        </authorList>
    </citation>
    <scope>NUCLEOTIDE SEQUENCE</scope>
    <source>
        <strain evidence="2">Linc-1</strain>
    </source>
</reference>
<dbReference type="AlphaFoldDB" id="A0A834J3Y2"/>
<accession>A0A834J3Y2</accession>
<evidence type="ECO:0000313" key="3">
    <source>
        <dbReference type="Proteomes" id="UP000617340"/>
    </source>
</evidence>
<dbReference type="EMBL" id="JACSDZ010000022">
    <property type="protein sequence ID" value="KAF7381264.1"/>
    <property type="molecule type" value="Genomic_DNA"/>
</dbReference>
<evidence type="ECO:0000313" key="2">
    <source>
        <dbReference type="EMBL" id="KAF7381264.1"/>
    </source>
</evidence>
<name>A0A834J3Y2_VESGE</name>
<keyword evidence="3" id="KW-1185">Reference proteome</keyword>
<dbReference type="Proteomes" id="UP000617340">
    <property type="component" value="Unassembled WGS sequence"/>
</dbReference>
<gene>
    <name evidence="2" type="ORF">HZH68_016139</name>
</gene>
<evidence type="ECO:0000256" key="1">
    <source>
        <dbReference type="SAM" id="MobiDB-lite"/>
    </source>
</evidence>
<feature type="region of interest" description="Disordered" evidence="1">
    <location>
        <begin position="1"/>
        <end position="38"/>
    </location>
</feature>
<comment type="caution">
    <text evidence="2">The sequence shown here is derived from an EMBL/GenBank/DDBJ whole genome shotgun (WGS) entry which is preliminary data.</text>
</comment>
<organism evidence="2 3">
    <name type="scientific">Vespula germanica</name>
    <name type="common">German yellow jacket</name>
    <name type="synonym">Paravespula germanica</name>
    <dbReference type="NCBI Taxonomy" id="30212"/>
    <lineage>
        <taxon>Eukaryota</taxon>
        <taxon>Metazoa</taxon>
        <taxon>Ecdysozoa</taxon>
        <taxon>Arthropoda</taxon>
        <taxon>Hexapoda</taxon>
        <taxon>Insecta</taxon>
        <taxon>Pterygota</taxon>
        <taxon>Neoptera</taxon>
        <taxon>Endopterygota</taxon>
        <taxon>Hymenoptera</taxon>
        <taxon>Apocrita</taxon>
        <taxon>Aculeata</taxon>
        <taxon>Vespoidea</taxon>
        <taxon>Vespidae</taxon>
        <taxon>Vespinae</taxon>
        <taxon>Vespula</taxon>
    </lineage>
</organism>